<evidence type="ECO:0000313" key="13">
    <source>
        <dbReference type="EMBL" id="ELT93620.1"/>
    </source>
</evidence>
<dbReference type="SUPFAM" id="SSF49562">
    <property type="entry name" value="C2 domain (Calcium/lipid-binding domain, CaLB)"/>
    <property type="match status" value="2"/>
</dbReference>
<accession>R7TRG4</accession>
<dbReference type="FunCoup" id="R7TRG4">
    <property type="interactions" value="140"/>
</dbReference>
<feature type="domain" description="C2" evidence="10">
    <location>
        <begin position="389"/>
        <end position="510"/>
    </location>
</feature>
<reference evidence="13" key="1">
    <citation type="journal article" date="2013" name="Nature">
        <title>Insights into bilaterian evolution from three spiralian genomes.</title>
        <authorList>
            <person name="Simakov O."/>
            <person name="Marletaz F."/>
            <person name="Cho S.J."/>
            <person name="Edsinger-Gonzales E."/>
            <person name="Havlak P."/>
            <person name="Hellsten U."/>
            <person name="Kuo D.H."/>
            <person name="Larsson T."/>
            <person name="Lv J."/>
            <person name="Arendt D."/>
            <person name="Savage R."/>
            <person name="Osoegawa K."/>
            <person name="de Jong P."/>
            <person name="Grimwood J."/>
            <person name="Chapman J.A."/>
            <person name="Shapiro H."/>
            <person name="Aerts A."/>
            <person name="Otillar R.P."/>
            <person name="Terry A.Y."/>
            <person name="Boore J.L."/>
            <person name="Grigoriev I.V."/>
            <person name="Lindberg D.R."/>
            <person name="Seaver E.C."/>
            <person name="Weisblat D.A."/>
            <person name="Putnam N.H."/>
            <person name="Rokhsar D.S."/>
        </authorList>
    </citation>
    <scope>NUCLEOTIDE SEQUENCE</scope>
    <source>
        <strain evidence="13">I ESC-2004</strain>
    </source>
</reference>
<keyword evidence="3 8" id="KW-0863">Zinc-finger</keyword>
<dbReference type="GO" id="GO:0098793">
    <property type="term" value="C:presynapse"/>
    <property type="evidence" value="ECO:0007669"/>
    <property type="project" value="GOC"/>
</dbReference>
<feature type="domain" description="C2" evidence="10">
    <location>
        <begin position="528"/>
        <end position="661"/>
    </location>
</feature>
<feature type="region of interest" description="Disordered" evidence="9">
    <location>
        <begin position="247"/>
        <end position="388"/>
    </location>
</feature>
<dbReference type="FunFam" id="2.60.40.150:FF:000032">
    <property type="entry name" value="Double c2-like domain-containing"/>
    <property type="match status" value="1"/>
</dbReference>
<evidence type="ECO:0000256" key="4">
    <source>
        <dbReference type="ARBA" id="ARBA00022833"/>
    </source>
</evidence>
<keyword evidence="6" id="KW-0770">Synapse</keyword>
<feature type="compositionally biased region" description="Polar residues" evidence="9">
    <location>
        <begin position="202"/>
        <end position="223"/>
    </location>
</feature>
<proteinExistence type="predicted"/>
<dbReference type="GO" id="GO:0006886">
    <property type="term" value="P:intracellular protein transport"/>
    <property type="evidence" value="ECO:0007669"/>
    <property type="project" value="InterPro"/>
</dbReference>
<sequence>MADVNRMDRWVCPNDRQLALRAKLGSGWSVHTNKMQGFRREEQLNCDEQECIMRVIKRAEMIDNLEMERVGRLVDRLENMKKNSIGNGNSQCVLCADEFGLLAASPTYCDDCKKAVCTKCGVDTFNSHHQPLWLCKICSENRELWKRSGAWFFKGIPKHVLPSKACKGDSSASSHLSPGNHKFAAPKSRAKGSPSGGVKGNATPTPRSYNTWSRTGGSHTVGKAQSSVHSSLFDCLSGLQDQPLRAVSRKRSQIQMMRSASDAGVAQNEAKTPVTESDSISIGSSRSNNPLYDSFGSRGRGRELYPDQISATESSREDNYKDFDTESDISSNADALSRNNSMRSQTLVAESHDVVDGRNSRQPSQGSYGPEVTEEEAPLSSPDSDSGTSLGTLEFSLLYDSSNNALHCTISRARGLRAMDKNGFSDPYCKLHLLPGASKSFKLRTKTLPKTLNPDWNETLTYYGITEDDCRRKTLRLSILDEDTFGSDFIGETRVPLKLLKTEQTKNFSVYLERKQIDEKQDENDPDERGRILLNLRFSSQKQKFTVRVVRCSALAAMDSNGYSDPYVKVYLKPDKGKKSKYKTTTKKRTLNPEYNEEFHYDISQPELDKKTLEITVWDKDIGKQNDYIGGVQLGNQAKGDRLRHWNEVLKIPDRNHEHWHPLSADGLPEVS</sequence>
<dbReference type="InParanoid" id="R7TRG4"/>
<feature type="region of interest" description="Disordered" evidence="9">
    <location>
        <begin position="167"/>
        <end position="223"/>
    </location>
</feature>
<feature type="compositionally biased region" description="Polar residues" evidence="9">
    <location>
        <begin position="328"/>
        <end position="348"/>
    </location>
</feature>
<dbReference type="SMART" id="SM00239">
    <property type="entry name" value="C2"/>
    <property type="match status" value="2"/>
</dbReference>
<protein>
    <submittedName>
        <fullName evidence="13">Rabphilin</fullName>
    </submittedName>
</protein>
<dbReference type="Gene3D" id="3.30.40.10">
    <property type="entry name" value="Zinc/RING finger domain, C3HC4 (zinc finger)"/>
    <property type="match status" value="1"/>
</dbReference>
<dbReference type="Gene3D" id="2.60.40.150">
    <property type="entry name" value="C2 domain"/>
    <property type="match status" value="2"/>
</dbReference>
<feature type="domain" description="FYVE-type" evidence="11">
    <location>
        <begin position="86"/>
        <end position="143"/>
    </location>
</feature>
<dbReference type="PROSITE" id="PS50178">
    <property type="entry name" value="ZF_FYVE"/>
    <property type="match status" value="1"/>
</dbReference>
<feature type="compositionally biased region" description="Basic and acidic residues" evidence="9">
    <location>
        <begin position="350"/>
        <end position="359"/>
    </location>
</feature>
<evidence type="ECO:0000259" key="10">
    <source>
        <dbReference type="PROSITE" id="PS50004"/>
    </source>
</evidence>
<name>R7TRG4_CAPTE</name>
<dbReference type="GO" id="GO:0061669">
    <property type="term" value="P:spontaneous neurotransmitter secretion"/>
    <property type="evidence" value="ECO:0007669"/>
    <property type="project" value="TreeGrafter"/>
</dbReference>
<evidence type="ECO:0000256" key="5">
    <source>
        <dbReference type="ARBA" id="ARBA00022837"/>
    </source>
</evidence>
<dbReference type="AlphaFoldDB" id="R7TRG4"/>
<dbReference type="GO" id="GO:0006887">
    <property type="term" value="P:exocytosis"/>
    <property type="evidence" value="ECO:0007669"/>
    <property type="project" value="TreeGrafter"/>
</dbReference>
<dbReference type="EMBL" id="KB309694">
    <property type="protein sequence ID" value="ELT93620.1"/>
    <property type="molecule type" value="Genomic_DNA"/>
</dbReference>
<dbReference type="STRING" id="283909.R7TRG4"/>
<dbReference type="GO" id="GO:0008270">
    <property type="term" value="F:zinc ion binding"/>
    <property type="evidence" value="ECO:0007669"/>
    <property type="project" value="UniProtKB-KW"/>
</dbReference>
<gene>
    <name evidence="13" type="primary">Rph</name>
    <name evidence="13" type="ORF">CAPTEDRAFT_238583</name>
</gene>
<dbReference type="SUPFAM" id="SSF57903">
    <property type="entry name" value="FYVE/PHD zinc finger"/>
    <property type="match status" value="1"/>
</dbReference>
<evidence type="ECO:0000256" key="3">
    <source>
        <dbReference type="ARBA" id="ARBA00022771"/>
    </source>
</evidence>
<dbReference type="PROSITE" id="PS50916">
    <property type="entry name" value="RABBD"/>
    <property type="match status" value="1"/>
</dbReference>
<comment type="subcellular location">
    <subcellularLocation>
        <location evidence="7">Synapse</location>
    </subcellularLocation>
</comment>
<dbReference type="InterPro" id="IPR041282">
    <property type="entry name" value="FYVE_2"/>
</dbReference>
<evidence type="ECO:0000256" key="2">
    <source>
        <dbReference type="ARBA" id="ARBA00022737"/>
    </source>
</evidence>
<evidence type="ECO:0000256" key="9">
    <source>
        <dbReference type="SAM" id="MobiDB-lite"/>
    </source>
</evidence>
<dbReference type="InterPro" id="IPR013083">
    <property type="entry name" value="Znf_RING/FYVE/PHD"/>
</dbReference>
<feature type="compositionally biased region" description="Basic and acidic residues" evidence="9">
    <location>
        <begin position="314"/>
        <end position="324"/>
    </location>
</feature>
<evidence type="ECO:0000256" key="7">
    <source>
        <dbReference type="ARBA" id="ARBA00034103"/>
    </source>
</evidence>
<evidence type="ECO:0000256" key="8">
    <source>
        <dbReference type="PROSITE-ProRule" id="PRU00091"/>
    </source>
</evidence>
<keyword evidence="2" id="KW-0677">Repeat</keyword>
<keyword evidence="4" id="KW-0862">Zinc</keyword>
<evidence type="ECO:0000259" key="11">
    <source>
        <dbReference type="PROSITE" id="PS50178"/>
    </source>
</evidence>
<dbReference type="InterPro" id="IPR000008">
    <property type="entry name" value="C2_dom"/>
</dbReference>
<evidence type="ECO:0000256" key="6">
    <source>
        <dbReference type="ARBA" id="ARBA00023018"/>
    </source>
</evidence>
<dbReference type="GO" id="GO:0017158">
    <property type="term" value="P:regulation of calcium ion-dependent exocytosis"/>
    <property type="evidence" value="ECO:0007669"/>
    <property type="project" value="TreeGrafter"/>
</dbReference>
<dbReference type="Pfam" id="PF02318">
    <property type="entry name" value="FYVE_2"/>
    <property type="match status" value="1"/>
</dbReference>
<keyword evidence="5" id="KW-0106">Calcium</keyword>
<dbReference type="PRINTS" id="PR00399">
    <property type="entry name" value="SYNAPTOTAGMN"/>
</dbReference>
<dbReference type="PANTHER" id="PTHR45729:SF6">
    <property type="entry name" value="RABPHILIN, ISOFORM A"/>
    <property type="match status" value="1"/>
</dbReference>
<feature type="domain" description="RabBD" evidence="12">
    <location>
        <begin position="38"/>
        <end position="155"/>
    </location>
</feature>
<dbReference type="CDD" id="cd04035">
    <property type="entry name" value="C2A_Rabphilin_Doc2"/>
    <property type="match status" value="1"/>
</dbReference>
<dbReference type="InterPro" id="IPR001565">
    <property type="entry name" value="Synaptotagmin"/>
</dbReference>
<dbReference type="InterPro" id="IPR047022">
    <property type="entry name" value="Rabphilin_Doc2_C2A"/>
</dbReference>
<dbReference type="Pfam" id="PF00168">
    <property type="entry name" value="C2"/>
    <property type="match status" value="2"/>
</dbReference>
<dbReference type="PROSITE" id="PS50004">
    <property type="entry name" value="C2"/>
    <property type="match status" value="2"/>
</dbReference>
<dbReference type="InterPro" id="IPR010911">
    <property type="entry name" value="Rab_BD"/>
</dbReference>
<dbReference type="OrthoDB" id="270970at2759"/>
<dbReference type="InterPro" id="IPR011011">
    <property type="entry name" value="Znf_FYVE_PHD"/>
</dbReference>
<feature type="compositionally biased region" description="Low complexity" evidence="9">
    <location>
        <begin position="277"/>
        <end position="287"/>
    </location>
</feature>
<evidence type="ECO:0000256" key="1">
    <source>
        <dbReference type="ARBA" id="ARBA00022723"/>
    </source>
</evidence>
<dbReference type="PRINTS" id="PR00360">
    <property type="entry name" value="C2DOMAIN"/>
</dbReference>
<dbReference type="InterPro" id="IPR035892">
    <property type="entry name" value="C2_domain_sf"/>
</dbReference>
<keyword evidence="1" id="KW-0479">Metal-binding</keyword>
<dbReference type="GO" id="GO:0016020">
    <property type="term" value="C:membrane"/>
    <property type="evidence" value="ECO:0007669"/>
    <property type="project" value="InterPro"/>
</dbReference>
<dbReference type="PANTHER" id="PTHR45729">
    <property type="entry name" value="RABPHILIN, ISOFORM A"/>
    <property type="match status" value="1"/>
</dbReference>
<dbReference type="GO" id="GO:0031267">
    <property type="term" value="F:small GTPase binding"/>
    <property type="evidence" value="ECO:0007669"/>
    <property type="project" value="InterPro"/>
</dbReference>
<evidence type="ECO:0000259" key="12">
    <source>
        <dbReference type="PROSITE" id="PS50916"/>
    </source>
</evidence>
<dbReference type="InterPro" id="IPR017455">
    <property type="entry name" value="Znf_FYVE-rel"/>
</dbReference>
<dbReference type="InterPro" id="IPR043566">
    <property type="entry name" value="Rabphilin/DOC2/Noc2"/>
</dbReference>
<organism evidence="13">
    <name type="scientific">Capitella teleta</name>
    <name type="common">Polychaete worm</name>
    <dbReference type="NCBI Taxonomy" id="283909"/>
    <lineage>
        <taxon>Eukaryota</taxon>
        <taxon>Metazoa</taxon>
        <taxon>Spiralia</taxon>
        <taxon>Lophotrochozoa</taxon>
        <taxon>Annelida</taxon>
        <taxon>Polychaeta</taxon>
        <taxon>Sedentaria</taxon>
        <taxon>Scolecida</taxon>
        <taxon>Capitellidae</taxon>
        <taxon>Capitella</taxon>
    </lineage>
</organism>